<keyword evidence="5 8" id="KW-0863">Zinc-finger</keyword>
<name>A0AAV5IAU0_9ROSI</name>
<keyword evidence="6" id="KW-0833">Ubl conjugation pathway</keyword>
<evidence type="ECO:0000256" key="1">
    <source>
        <dbReference type="ARBA" id="ARBA00000900"/>
    </source>
</evidence>
<evidence type="ECO:0000256" key="8">
    <source>
        <dbReference type="PROSITE-ProRule" id="PRU00175"/>
    </source>
</evidence>
<dbReference type="GO" id="GO:0008270">
    <property type="term" value="F:zinc ion binding"/>
    <property type="evidence" value="ECO:0007669"/>
    <property type="project" value="UniProtKB-KW"/>
</dbReference>
<dbReference type="PANTHER" id="PTHR22937">
    <property type="entry name" value="E3 UBIQUITIN-PROTEIN LIGASE RNF165"/>
    <property type="match status" value="1"/>
</dbReference>
<evidence type="ECO:0000256" key="2">
    <source>
        <dbReference type="ARBA" id="ARBA00012483"/>
    </source>
</evidence>
<dbReference type="InterPro" id="IPR013083">
    <property type="entry name" value="Znf_RING/FYVE/PHD"/>
</dbReference>
<dbReference type="InterPro" id="IPR001841">
    <property type="entry name" value="Znf_RING"/>
</dbReference>
<comment type="caution">
    <text evidence="10">The sequence shown here is derived from an EMBL/GenBank/DDBJ whole genome shotgun (WGS) entry which is preliminary data.</text>
</comment>
<evidence type="ECO:0000256" key="6">
    <source>
        <dbReference type="ARBA" id="ARBA00022786"/>
    </source>
</evidence>
<dbReference type="Proteomes" id="UP001054252">
    <property type="component" value="Unassembled WGS sequence"/>
</dbReference>
<evidence type="ECO:0000256" key="4">
    <source>
        <dbReference type="ARBA" id="ARBA00022723"/>
    </source>
</evidence>
<dbReference type="AlphaFoldDB" id="A0AAV5IAU0"/>
<evidence type="ECO:0000256" key="7">
    <source>
        <dbReference type="ARBA" id="ARBA00022833"/>
    </source>
</evidence>
<keyword evidence="7" id="KW-0862">Zinc</keyword>
<dbReference type="PROSITE" id="PS50089">
    <property type="entry name" value="ZF_RING_2"/>
    <property type="match status" value="1"/>
</dbReference>
<evidence type="ECO:0000256" key="5">
    <source>
        <dbReference type="ARBA" id="ARBA00022771"/>
    </source>
</evidence>
<gene>
    <name evidence="10" type="ORF">SLEP1_g8207</name>
</gene>
<protein>
    <recommendedName>
        <fullName evidence="2">RING-type E3 ubiquitin transferase</fullName>
        <ecNumber evidence="2">2.3.2.27</ecNumber>
    </recommendedName>
</protein>
<comment type="catalytic activity">
    <reaction evidence="1">
        <text>S-ubiquitinyl-[E2 ubiquitin-conjugating enzyme]-L-cysteine + [acceptor protein]-L-lysine = [E2 ubiquitin-conjugating enzyme]-L-cysteine + N(6)-ubiquitinyl-[acceptor protein]-L-lysine.</text>
        <dbReference type="EC" id="2.3.2.27"/>
    </reaction>
</comment>
<dbReference type="GO" id="GO:0061630">
    <property type="term" value="F:ubiquitin protein ligase activity"/>
    <property type="evidence" value="ECO:0007669"/>
    <property type="project" value="UniProtKB-EC"/>
</dbReference>
<sequence length="67" mass="7851">MARLNRKTYHPAEAEEHRACSICQDEYAEGDLLGKLDCGHDYHFECIKQWLMRKNSCPMCRHRAVAI</sequence>
<dbReference type="EC" id="2.3.2.27" evidence="2"/>
<feature type="domain" description="RING-type" evidence="9">
    <location>
        <begin position="20"/>
        <end position="61"/>
    </location>
</feature>
<dbReference type="PANTHER" id="PTHR22937:SF199">
    <property type="entry name" value="RING-TYPE E3 UBIQUITIN TRANSFERASE"/>
    <property type="match status" value="1"/>
</dbReference>
<accession>A0AAV5IAU0</accession>
<dbReference type="Pfam" id="PF13639">
    <property type="entry name" value="zf-RING_2"/>
    <property type="match status" value="1"/>
</dbReference>
<dbReference type="SMART" id="SM00184">
    <property type="entry name" value="RING"/>
    <property type="match status" value="1"/>
</dbReference>
<proteinExistence type="predicted"/>
<evidence type="ECO:0000256" key="3">
    <source>
        <dbReference type="ARBA" id="ARBA00022679"/>
    </source>
</evidence>
<keyword evidence="4" id="KW-0479">Metal-binding</keyword>
<dbReference type="EMBL" id="BPVZ01000008">
    <property type="protein sequence ID" value="GKU94761.1"/>
    <property type="molecule type" value="Genomic_DNA"/>
</dbReference>
<dbReference type="InterPro" id="IPR045191">
    <property type="entry name" value="MBR1/2-like"/>
</dbReference>
<evidence type="ECO:0000259" key="9">
    <source>
        <dbReference type="PROSITE" id="PS50089"/>
    </source>
</evidence>
<keyword evidence="11" id="KW-1185">Reference proteome</keyword>
<dbReference type="SUPFAM" id="SSF57850">
    <property type="entry name" value="RING/U-box"/>
    <property type="match status" value="1"/>
</dbReference>
<evidence type="ECO:0000313" key="11">
    <source>
        <dbReference type="Proteomes" id="UP001054252"/>
    </source>
</evidence>
<organism evidence="10 11">
    <name type="scientific">Rubroshorea leprosula</name>
    <dbReference type="NCBI Taxonomy" id="152421"/>
    <lineage>
        <taxon>Eukaryota</taxon>
        <taxon>Viridiplantae</taxon>
        <taxon>Streptophyta</taxon>
        <taxon>Embryophyta</taxon>
        <taxon>Tracheophyta</taxon>
        <taxon>Spermatophyta</taxon>
        <taxon>Magnoliopsida</taxon>
        <taxon>eudicotyledons</taxon>
        <taxon>Gunneridae</taxon>
        <taxon>Pentapetalae</taxon>
        <taxon>rosids</taxon>
        <taxon>malvids</taxon>
        <taxon>Malvales</taxon>
        <taxon>Dipterocarpaceae</taxon>
        <taxon>Rubroshorea</taxon>
    </lineage>
</organism>
<dbReference type="Gene3D" id="3.30.40.10">
    <property type="entry name" value="Zinc/RING finger domain, C3HC4 (zinc finger)"/>
    <property type="match status" value="1"/>
</dbReference>
<reference evidence="10 11" key="1">
    <citation type="journal article" date="2021" name="Commun. Biol.">
        <title>The genome of Shorea leprosula (Dipterocarpaceae) highlights the ecological relevance of drought in aseasonal tropical rainforests.</title>
        <authorList>
            <person name="Ng K.K.S."/>
            <person name="Kobayashi M.J."/>
            <person name="Fawcett J.A."/>
            <person name="Hatakeyama M."/>
            <person name="Paape T."/>
            <person name="Ng C.H."/>
            <person name="Ang C.C."/>
            <person name="Tnah L.H."/>
            <person name="Lee C.T."/>
            <person name="Nishiyama T."/>
            <person name="Sese J."/>
            <person name="O'Brien M.J."/>
            <person name="Copetti D."/>
            <person name="Mohd Noor M.I."/>
            <person name="Ong R.C."/>
            <person name="Putra M."/>
            <person name="Sireger I.Z."/>
            <person name="Indrioko S."/>
            <person name="Kosugi Y."/>
            <person name="Izuno A."/>
            <person name="Isagi Y."/>
            <person name="Lee S.L."/>
            <person name="Shimizu K.K."/>
        </authorList>
    </citation>
    <scope>NUCLEOTIDE SEQUENCE [LARGE SCALE GENOMIC DNA]</scope>
    <source>
        <strain evidence="10">214</strain>
    </source>
</reference>
<keyword evidence="3" id="KW-0808">Transferase</keyword>
<evidence type="ECO:0000313" key="10">
    <source>
        <dbReference type="EMBL" id="GKU94761.1"/>
    </source>
</evidence>